<dbReference type="Gene3D" id="3.30.465.10">
    <property type="match status" value="2"/>
</dbReference>
<evidence type="ECO:0000256" key="5">
    <source>
        <dbReference type="SAM" id="SignalP"/>
    </source>
</evidence>
<dbReference type="PANTHER" id="PTHR42973:SF34">
    <property type="entry name" value="FAD BINDING DOMAIN PROTEIN (AFU_ORTHOLOGUE AFUA_3G02770)"/>
    <property type="match status" value="1"/>
</dbReference>
<gene>
    <name evidence="7" type="ORF">RCO7_01146</name>
</gene>
<keyword evidence="5" id="KW-0732">Signal</keyword>
<dbReference type="InterPro" id="IPR016169">
    <property type="entry name" value="FAD-bd_PCMH_sub2"/>
</dbReference>
<organism evidence="7 8">
    <name type="scientific">Rhynchosporium graminicola</name>
    <dbReference type="NCBI Taxonomy" id="2792576"/>
    <lineage>
        <taxon>Eukaryota</taxon>
        <taxon>Fungi</taxon>
        <taxon>Dikarya</taxon>
        <taxon>Ascomycota</taxon>
        <taxon>Pezizomycotina</taxon>
        <taxon>Leotiomycetes</taxon>
        <taxon>Helotiales</taxon>
        <taxon>Ploettnerulaceae</taxon>
        <taxon>Rhynchosporium</taxon>
    </lineage>
</organism>
<evidence type="ECO:0000313" key="7">
    <source>
        <dbReference type="EMBL" id="CZS88180.1"/>
    </source>
</evidence>
<evidence type="ECO:0000256" key="3">
    <source>
        <dbReference type="ARBA" id="ARBA00022827"/>
    </source>
</evidence>
<dbReference type="Pfam" id="PF08031">
    <property type="entry name" value="BBE"/>
    <property type="match status" value="1"/>
</dbReference>
<proteinExistence type="inferred from homology"/>
<evidence type="ECO:0000256" key="4">
    <source>
        <dbReference type="ARBA" id="ARBA00023002"/>
    </source>
</evidence>
<dbReference type="SUPFAM" id="SSF56176">
    <property type="entry name" value="FAD-binding/transporter-associated domain-like"/>
    <property type="match status" value="1"/>
</dbReference>
<comment type="similarity">
    <text evidence="1">Belongs to the oxygen-dependent FAD-linked oxidoreductase family.</text>
</comment>
<dbReference type="InterPro" id="IPR050416">
    <property type="entry name" value="FAD-linked_Oxidoreductase"/>
</dbReference>
<sequence length="523" mass="56193">MMWLETIAAILTVLSIASANPDPLVPLDKLLSNPASFGFESLCEDVKAQIKKLSGLDNCQAACSLLSILVPTAVSLAASSTYQKIPYWSVQQSEVTPVCRIDVKLAKDISTTVKVSKLTQCPFAVKSGGHAAFAGGSSIQNGILINLAKLNEITLSEDRQTTRVGPGNNWYDVYQALDPLGVSVVGGREAGVGTGGLILGGGISYFSGRFGWACDNVRNYEVILADGQIVNASSSSNPDLYWALRGGSGVNFGLVSRFDLATFEQGLLWAGTRYYDFSQRAPMVDAFSKFVIEAPTDDLAHLFIAFGYAAELGGFIGVSGPAYGKPVANAPIFTDLNQISSLADATGFNNMSALSVALNQTVFQRQTGKTVTIKADPALLKAIVQIFTEEARTVIDVPGIAPFFAFQPLSINIIDKMPKSGGNTLGISVADGPLTILNNNWAWTNAADDTRVFDAVNRFVSRSFNLAKSMSMDNDFIYMNYASQDQDVYAGYGKANVDRLKAVQKKYDPQGVFKKLQPGYFKL</sequence>
<dbReference type="InterPro" id="IPR036318">
    <property type="entry name" value="FAD-bd_PCMH-like_sf"/>
</dbReference>
<feature type="signal peptide" evidence="5">
    <location>
        <begin position="1"/>
        <end position="19"/>
    </location>
</feature>
<dbReference type="GO" id="GO:0016491">
    <property type="term" value="F:oxidoreductase activity"/>
    <property type="evidence" value="ECO:0007669"/>
    <property type="project" value="UniProtKB-KW"/>
</dbReference>
<reference evidence="8" key="1">
    <citation type="submission" date="2016-03" db="EMBL/GenBank/DDBJ databases">
        <authorList>
            <person name="Ploux O."/>
        </authorList>
    </citation>
    <scope>NUCLEOTIDE SEQUENCE [LARGE SCALE GENOMIC DNA]</scope>
    <source>
        <strain evidence="8">UK7</strain>
    </source>
</reference>
<evidence type="ECO:0000256" key="2">
    <source>
        <dbReference type="ARBA" id="ARBA00022630"/>
    </source>
</evidence>
<accession>A0A1E1JRB2</accession>
<dbReference type="PANTHER" id="PTHR42973">
    <property type="entry name" value="BINDING OXIDOREDUCTASE, PUTATIVE (AFU_ORTHOLOGUE AFUA_1G17690)-RELATED"/>
    <property type="match status" value="1"/>
</dbReference>
<keyword evidence="2" id="KW-0285">Flavoprotein</keyword>
<keyword evidence="4" id="KW-0560">Oxidoreductase</keyword>
<dbReference type="InterPro" id="IPR016166">
    <property type="entry name" value="FAD-bd_PCMH"/>
</dbReference>
<dbReference type="PROSITE" id="PS51387">
    <property type="entry name" value="FAD_PCMH"/>
    <property type="match status" value="1"/>
</dbReference>
<evidence type="ECO:0000313" key="8">
    <source>
        <dbReference type="Proteomes" id="UP000178129"/>
    </source>
</evidence>
<dbReference type="InParanoid" id="A0A1E1JRB2"/>
<name>A0A1E1JRB2_9HELO</name>
<keyword evidence="8" id="KW-1185">Reference proteome</keyword>
<feature type="chain" id="PRO_5009445307" evidence="5">
    <location>
        <begin position="20"/>
        <end position="523"/>
    </location>
</feature>
<dbReference type="STRING" id="914237.A0A1E1JRB2"/>
<evidence type="ECO:0000256" key="1">
    <source>
        <dbReference type="ARBA" id="ARBA00005466"/>
    </source>
</evidence>
<dbReference type="Proteomes" id="UP000178129">
    <property type="component" value="Unassembled WGS sequence"/>
</dbReference>
<dbReference type="Pfam" id="PF01565">
    <property type="entry name" value="FAD_binding_4"/>
    <property type="match status" value="1"/>
</dbReference>
<comment type="caution">
    <text evidence="7">The sequence shown here is derived from an EMBL/GenBank/DDBJ whole genome shotgun (WGS) entry which is preliminary data.</text>
</comment>
<feature type="domain" description="FAD-binding PCMH-type" evidence="6">
    <location>
        <begin position="93"/>
        <end position="265"/>
    </location>
</feature>
<keyword evidence="3" id="KW-0274">FAD</keyword>
<dbReference type="InterPro" id="IPR006094">
    <property type="entry name" value="Oxid_FAD_bind_N"/>
</dbReference>
<dbReference type="AlphaFoldDB" id="A0A1E1JRB2"/>
<dbReference type="EMBL" id="FJUW01000001">
    <property type="protein sequence ID" value="CZS88180.1"/>
    <property type="molecule type" value="Genomic_DNA"/>
</dbReference>
<protein>
    <submittedName>
        <fullName evidence="7">Related to 6-hydroxy-d-nicotine oxidase</fullName>
    </submittedName>
</protein>
<evidence type="ECO:0000259" key="6">
    <source>
        <dbReference type="PROSITE" id="PS51387"/>
    </source>
</evidence>
<dbReference type="GO" id="GO:0071949">
    <property type="term" value="F:FAD binding"/>
    <property type="evidence" value="ECO:0007669"/>
    <property type="project" value="InterPro"/>
</dbReference>
<dbReference type="InterPro" id="IPR012951">
    <property type="entry name" value="BBE"/>
</dbReference>